<dbReference type="Proteomes" id="UP001057402">
    <property type="component" value="Chromosome 5"/>
</dbReference>
<comment type="caution">
    <text evidence="1">The sequence shown here is derived from an EMBL/GenBank/DDBJ whole genome shotgun (WGS) entry which is preliminary data.</text>
</comment>
<name>A0ACB9QWM8_9MYRT</name>
<sequence>MMTVVSGIFHERYRNTCAELKRLVERVGPDTLPEFSWSIIEEYGHGLEPGNDNRDAGRSVLLDSCQLDNLLTSSERKWEVICGVWAELLSYTAGHCQAVSHARLVSEGGEFVWLLMAHLDMVPRFPKN</sequence>
<organism evidence="1 2">
    <name type="scientific">Melastoma candidum</name>
    <dbReference type="NCBI Taxonomy" id="119954"/>
    <lineage>
        <taxon>Eukaryota</taxon>
        <taxon>Viridiplantae</taxon>
        <taxon>Streptophyta</taxon>
        <taxon>Embryophyta</taxon>
        <taxon>Tracheophyta</taxon>
        <taxon>Spermatophyta</taxon>
        <taxon>Magnoliopsida</taxon>
        <taxon>eudicotyledons</taxon>
        <taxon>Gunneridae</taxon>
        <taxon>Pentapetalae</taxon>
        <taxon>rosids</taxon>
        <taxon>malvids</taxon>
        <taxon>Myrtales</taxon>
        <taxon>Melastomataceae</taxon>
        <taxon>Melastomatoideae</taxon>
        <taxon>Melastomateae</taxon>
        <taxon>Melastoma</taxon>
    </lineage>
</organism>
<evidence type="ECO:0000313" key="2">
    <source>
        <dbReference type="Proteomes" id="UP001057402"/>
    </source>
</evidence>
<gene>
    <name evidence="1" type="ORF">MLD38_019324</name>
</gene>
<keyword evidence="2" id="KW-1185">Reference proteome</keyword>
<reference evidence="2" key="1">
    <citation type="journal article" date="2023" name="Front. Plant Sci.">
        <title>Chromosomal-level genome assembly of Melastoma candidum provides insights into trichome evolution.</title>
        <authorList>
            <person name="Zhong Y."/>
            <person name="Wu W."/>
            <person name="Sun C."/>
            <person name="Zou P."/>
            <person name="Liu Y."/>
            <person name="Dai S."/>
            <person name="Zhou R."/>
        </authorList>
    </citation>
    <scope>NUCLEOTIDE SEQUENCE [LARGE SCALE GENOMIC DNA]</scope>
</reference>
<evidence type="ECO:0000313" key="1">
    <source>
        <dbReference type="EMBL" id="KAI4371049.1"/>
    </source>
</evidence>
<protein>
    <submittedName>
        <fullName evidence="1">Uncharacterized protein</fullName>
    </submittedName>
</protein>
<accession>A0ACB9QWM8</accession>
<proteinExistence type="predicted"/>
<dbReference type="EMBL" id="CM042884">
    <property type="protein sequence ID" value="KAI4371049.1"/>
    <property type="molecule type" value="Genomic_DNA"/>
</dbReference>